<dbReference type="Proteomes" id="UP001164305">
    <property type="component" value="Chromosome"/>
</dbReference>
<dbReference type="EMBL" id="CP107020">
    <property type="protein sequence ID" value="UYG18094.1"/>
    <property type="molecule type" value="Genomic_DNA"/>
</dbReference>
<dbReference type="InterPro" id="IPR015269">
    <property type="entry name" value="UPF0029_Impact_C"/>
</dbReference>
<dbReference type="SUPFAM" id="SSF54980">
    <property type="entry name" value="EF-G C-terminal domain-like"/>
    <property type="match status" value="1"/>
</dbReference>
<comment type="similarity">
    <text evidence="1">Belongs to the IMPACT family.</text>
</comment>
<proteinExistence type="inferred from homology"/>
<reference evidence="4" key="1">
    <citation type="submission" date="2022-10" db="EMBL/GenBank/DDBJ databases">
        <title>Whole-Genome Sequencing of Brachybacterium huguangmaarense BRM-3, Isolated from Betula schmidtii.</title>
        <authorList>
            <person name="Haam D."/>
        </authorList>
    </citation>
    <scope>NUCLEOTIDE SEQUENCE</scope>
    <source>
        <strain evidence="4">BRM-3</strain>
    </source>
</reference>
<keyword evidence="5" id="KW-1185">Reference proteome</keyword>
<dbReference type="InterPro" id="IPR035647">
    <property type="entry name" value="EFG_III/V"/>
</dbReference>
<accession>A0ABY6G641</accession>
<gene>
    <name evidence="4" type="ORF">BRM3_06720</name>
</gene>
<dbReference type="SUPFAM" id="SSF54211">
    <property type="entry name" value="Ribosomal protein S5 domain 2-like"/>
    <property type="match status" value="1"/>
</dbReference>
<feature type="domain" description="Impact N-terminal" evidence="2">
    <location>
        <begin position="18"/>
        <end position="124"/>
    </location>
</feature>
<dbReference type="InterPro" id="IPR001498">
    <property type="entry name" value="Impact_N"/>
</dbReference>
<dbReference type="InterPro" id="IPR020568">
    <property type="entry name" value="Ribosomal_Su5_D2-typ_SF"/>
</dbReference>
<feature type="domain" description="UPF0029" evidence="3">
    <location>
        <begin position="140"/>
        <end position="200"/>
    </location>
</feature>
<dbReference type="Gene3D" id="3.30.230.30">
    <property type="entry name" value="Impact, N-terminal domain"/>
    <property type="match status" value="1"/>
</dbReference>
<protein>
    <submittedName>
        <fullName evidence="4">IMPACT family protein</fullName>
    </submittedName>
</protein>
<evidence type="ECO:0000256" key="1">
    <source>
        <dbReference type="ARBA" id="ARBA00007665"/>
    </source>
</evidence>
<dbReference type="RefSeq" id="WP_263595298.1">
    <property type="nucleotide sequence ID" value="NZ_CP107020.1"/>
</dbReference>
<dbReference type="InterPro" id="IPR023582">
    <property type="entry name" value="Impact"/>
</dbReference>
<organism evidence="4 5">
    <name type="scientific">Brachybacterium huguangmaarense</name>
    <dbReference type="NCBI Taxonomy" id="1652028"/>
    <lineage>
        <taxon>Bacteria</taxon>
        <taxon>Bacillati</taxon>
        <taxon>Actinomycetota</taxon>
        <taxon>Actinomycetes</taxon>
        <taxon>Micrococcales</taxon>
        <taxon>Dermabacteraceae</taxon>
        <taxon>Brachybacterium</taxon>
    </lineage>
</organism>
<evidence type="ECO:0000313" key="4">
    <source>
        <dbReference type="EMBL" id="UYG18094.1"/>
    </source>
</evidence>
<evidence type="ECO:0000259" key="2">
    <source>
        <dbReference type="Pfam" id="PF01205"/>
    </source>
</evidence>
<evidence type="ECO:0000259" key="3">
    <source>
        <dbReference type="Pfam" id="PF09186"/>
    </source>
</evidence>
<dbReference type="Pfam" id="PF01205">
    <property type="entry name" value="Impact_N"/>
    <property type="match status" value="1"/>
</dbReference>
<evidence type="ECO:0000313" key="5">
    <source>
        <dbReference type="Proteomes" id="UP001164305"/>
    </source>
</evidence>
<dbReference type="InterPro" id="IPR036956">
    <property type="entry name" value="Impact_N_sf"/>
</dbReference>
<dbReference type="Pfam" id="PF09186">
    <property type="entry name" value="DUF1949"/>
    <property type="match status" value="1"/>
</dbReference>
<dbReference type="PANTHER" id="PTHR16301">
    <property type="entry name" value="IMPACT-RELATED"/>
    <property type="match status" value="1"/>
</dbReference>
<dbReference type="PANTHER" id="PTHR16301:SF20">
    <property type="entry name" value="IMPACT FAMILY MEMBER YIGZ"/>
    <property type="match status" value="1"/>
</dbReference>
<sequence>MPDVLTLAAPAEAELVEKKSRFLARLAPAATVEDADAVIHAARIASPGARHHCSAMIIDAEPSPVTRSNDDGEPSGTAGMPILQVLQGAHVTNVIAVVTRHFGGIKLGTGGLARAYGGAVSTALASATLLRRTAVAVVTLEVPHAQAGAAENAVRLFVAAHGGQVEPAEYGSTGVRLTVLVGPDLVDALRADVAAWSGGRLSPALRGERVLDLPL</sequence>
<name>A0ABY6G641_9MICO</name>